<gene>
    <name evidence="2" type="ORF">BN2156_02858</name>
</gene>
<accession>A0A0H5S4D4</accession>
<organism evidence="2 3">
    <name type="scientific">Mycolicibacterium neworleansense</name>
    <dbReference type="NCBI Taxonomy" id="146018"/>
    <lineage>
        <taxon>Bacteria</taxon>
        <taxon>Bacillati</taxon>
        <taxon>Actinomycetota</taxon>
        <taxon>Actinomycetes</taxon>
        <taxon>Mycobacteriales</taxon>
        <taxon>Mycobacteriaceae</taxon>
        <taxon>Mycolicibacterium</taxon>
    </lineage>
</organism>
<name>A0A0H5S4D4_9MYCO</name>
<evidence type="ECO:0000313" key="2">
    <source>
        <dbReference type="EMBL" id="CRZ15994.1"/>
    </source>
</evidence>
<keyword evidence="3" id="KW-1185">Reference proteome</keyword>
<dbReference type="OrthoDB" id="4727254at2"/>
<sequence length="478" mass="47980">MVQTGDVAGRLDQGQSAVETIAELVWACGLLGYQHPDLTAHAGQVHDWYATEDGLDLRMLDADCTALAAAAGTAEQALRLQDDQPAVLDGAWQGRGAQAAREFLLRHGSAAQQTVVAVRRAADTVAALRDQLWRAVDTKVGVTERIEARCAAQREQWLAAARTVRAGLGDRDAASELIDARVKPFVDTDVGGEWVPAMRAATAAVADAYAAAIAALADGPPPVFAIPGDLGPSWTPRAGATAESWVGSARTAPAGFVPSVGSGPAPAMPSAGSVGMAPSMPQIASTAPTFAPPPLDPATPAVAPAAGTTAADPASAWGSSLGAGLPGAGLSGAGSGVSGLGRQLADLFGGLIGSSDSGSSGLNSGQLDAPEISDEADEPGSAGESDDEEELEPDDEEDVEPDDEAPPEDDEATDVAVDDETAAVDPVAAPVPEATAVEPPAEPQAAQPAVVPPAVPEVAPAAKTPCEIAADELPQVGG</sequence>
<feature type="compositionally biased region" description="Acidic residues" evidence="1">
    <location>
        <begin position="371"/>
        <end position="422"/>
    </location>
</feature>
<proteinExistence type="predicted"/>
<dbReference type="SUPFAM" id="SSF140453">
    <property type="entry name" value="EsxAB dimer-like"/>
    <property type="match status" value="1"/>
</dbReference>
<feature type="compositionally biased region" description="Low complexity" evidence="1">
    <location>
        <begin position="298"/>
        <end position="314"/>
    </location>
</feature>
<feature type="region of interest" description="Disordered" evidence="1">
    <location>
        <begin position="285"/>
        <end position="314"/>
    </location>
</feature>
<dbReference type="STRING" id="146018.BN2156_02858"/>
<feature type="compositionally biased region" description="Low complexity" evidence="1">
    <location>
        <begin position="423"/>
        <end position="449"/>
    </location>
</feature>
<reference evidence="3" key="1">
    <citation type="submission" date="2015-07" db="EMBL/GenBank/DDBJ databases">
        <authorList>
            <person name="Urmite Genomes"/>
        </authorList>
    </citation>
    <scope>NUCLEOTIDE SEQUENCE [LARGE SCALE GENOMIC DNA]</scope>
    <source>
        <strain evidence="3">type strain: ATCC 49404</strain>
    </source>
</reference>
<dbReference type="AlphaFoldDB" id="A0A0H5S4D4"/>
<dbReference type="Proteomes" id="UP000199147">
    <property type="component" value="Unassembled WGS sequence"/>
</dbReference>
<dbReference type="EMBL" id="CWKH01000001">
    <property type="protein sequence ID" value="CRZ15994.1"/>
    <property type="molecule type" value="Genomic_DNA"/>
</dbReference>
<feature type="compositionally biased region" description="Low complexity" evidence="1">
    <location>
        <begin position="356"/>
        <end position="367"/>
    </location>
</feature>
<feature type="region of interest" description="Disordered" evidence="1">
    <location>
        <begin position="356"/>
        <end position="451"/>
    </location>
</feature>
<dbReference type="RefSeq" id="WP_090514834.1">
    <property type="nucleotide sequence ID" value="NZ_CWKH01000001.1"/>
</dbReference>
<evidence type="ECO:0000313" key="3">
    <source>
        <dbReference type="Proteomes" id="UP000199147"/>
    </source>
</evidence>
<dbReference type="InterPro" id="IPR036689">
    <property type="entry name" value="ESAT-6-like_sf"/>
</dbReference>
<protein>
    <submittedName>
        <fullName evidence="2">Putative alanine and proline rich protein</fullName>
    </submittedName>
</protein>
<evidence type="ECO:0000256" key="1">
    <source>
        <dbReference type="SAM" id="MobiDB-lite"/>
    </source>
</evidence>